<protein>
    <submittedName>
        <fullName evidence="3">Enoyl-CoA hydratase/isomerase family protein</fullName>
    </submittedName>
</protein>
<dbReference type="GO" id="GO:0006635">
    <property type="term" value="P:fatty acid beta-oxidation"/>
    <property type="evidence" value="ECO:0007669"/>
    <property type="project" value="TreeGrafter"/>
</dbReference>
<comment type="similarity">
    <text evidence="1 2">Belongs to the enoyl-CoA hydratase/isomerase family.</text>
</comment>
<dbReference type="InterPro" id="IPR029045">
    <property type="entry name" value="ClpP/crotonase-like_dom_sf"/>
</dbReference>
<dbReference type="Gene3D" id="3.90.226.10">
    <property type="entry name" value="2-enoyl-CoA Hydratase, Chain A, domain 1"/>
    <property type="match status" value="1"/>
</dbReference>
<evidence type="ECO:0000256" key="1">
    <source>
        <dbReference type="ARBA" id="ARBA00005254"/>
    </source>
</evidence>
<evidence type="ECO:0000313" key="4">
    <source>
        <dbReference type="Proteomes" id="UP000583556"/>
    </source>
</evidence>
<keyword evidence="4" id="KW-1185">Reference proteome</keyword>
<keyword evidence="3" id="KW-0413">Isomerase</keyword>
<dbReference type="PANTHER" id="PTHR11941">
    <property type="entry name" value="ENOYL-COA HYDRATASE-RELATED"/>
    <property type="match status" value="1"/>
</dbReference>
<comment type="caution">
    <text evidence="3">The sequence shown here is derived from an EMBL/GenBank/DDBJ whole genome shotgun (WGS) entry which is preliminary data.</text>
</comment>
<name>A0A7Y0BM02_9SPHN</name>
<evidence type="ECO:0000256" key="2">
    <source>
        <dbReference type="RuleBase" id="RU003707"/>
    </source>
</evidence>
<evidence type="ECO:0000313" key="3">
    <source>
        <dbReference type="EMBL" id="NML92822.1"/>
    </source>
</evidence>
<accession>A0A7Y0BM02</accession>
<dbReference type="RefSeq" id="WP_169492022.1">
    <property type="nucleotide sequence ID" value="NZ_JABBGM010000001.1"/>
</dbReference>
<dbReference type="InterPro" id="IPR001753">
    <property type="entry name" value="Enoyl-CoA_hydra/iso"/>
</dbReference>
<dbReference type="PANTHER" id="PTHR11941:SF54">
    <property type="entry name" value="ENOYL-COA HYDRATASE, MITOCHONDRIAL"/>
    <property type="match status" value="1"/>
</dbReference>
<dbReference type="GO" id="GO:0016853">
    <property type="term" value="F:isomerase activity"/>
    <property type="evidence" value="ECO:0007669"/>
    <property type="project" value="UniProtKB-KW"/>
</dbReference>
<sequence length="251" mass="25699">MIDCNIAGHVAEIVLDRAGTRNALGLDDWRAIADAAAAAHAQGARVIVLRSAVAGSFCSGSDLREIGRLANEPELRPEFRAAMRAAMDPLQTLPLATIAVVEGDCFGGGVALALACDIRIAAPSAVFAITPAKLGISYPQEDVNRLVALVGRGQAARLLFGAGRIDAAEAARIGLVEQVESDALAAARALAAQIAANAPASIAALKATLGDSARDTAGHDPAHDAAFDAGFGGAAFAEGLAAFRERRKPRF</sequence>
<dbReference type="SUPFAM" id="SSF52096">
    <property type="entry name" value="ClpP/crotonase"/>
    <property type="match status" value="1"/>
</dbReference>
<dbReference type="Proteomes" id="UP000583556">
    <property type="component" value="Unassembled WGS sequence"/>
</dbReference>
<dbReference type="Pfam" id="PF00378">
    <property type="entry name" value="ECH_1"/>
    <property type="match status" value="1"/>
</dbReference>
<dbReference type="CDD" id="cd06558">
    <property type="entry name" value="crotonase-like"/>
    <property type="match status" value="1"/>
</dbReference>
<gene>
    <name evidence="3" type="ORF">HHL27_03930</name>
</gene>
<dbReference type="InterPro" id="IPR018376">
    <property type="entry name" value="Enoyl-CoA_hyd/isom_CS"/>
</dbReference>
<dbReference type="AlphaFoldDB" id="A0A7Y0BM02"/>
<organism evidence="3 4">
    <name type="scientific">Novosphingobium olei</name>
    <dbReference type="NCBI Taxonomy" id="2728851"/>
    <lineage>
        <taxon>Bacteria</taxon>
        <taxon>Pseudomonadati</taxon>
        <taxon>Pseudomonadota</taxon>
        <taxon>Alphaproteobacteria</taxon>
        <taxon>Sphingomonadales</taxon>
        <taxon>Sphingomonadaceae</taxon>
        <taxon>Novosphingobium</taxon>
    </lineage>
</organism>
<dbReference type="PROSITE" id="PS00166">
    <property type="entry name" value="ENOYL_COA_HYDRATASE"/>
    <property type="match status" value="1"/>
</dbReference>
<dbReference type="EMBL" id="JABBGM010000001">
    <property type="protein sequence ID" value="NML92822.1"/>
    <property type="molecule type" value="Genomic_DNA"/>
</dbReference>
<proteinExistence type="inferred from homology"/>
<reference evidence="3 4" key="1">
    <citation type="submission" date="2020-04" db="EMBL/GenBank/DDBJ databases">
        <title>Novosphingobium sp. TW-4 isolated from soil.</title>
        <authorList>
            <person name="Dahal R.H."/>
            <person name="Chaudhary D.K."/>
        </authorList>
    </citation>
    <scope>NUCLEOTIDE SEQUENCE [LARGE SCALE GENOMIC DNA]</scope>
    <source>
        <strain evidence="3 4">TW-4</strain>
    </source>
</reference>